<keyword evidence="10" id="KW-0328">Glycosyltransferase</keyword>
<dbReference type="EMBL" id="OU900100">
    <property type="protein sequence ID" value="CAG9863970.1"/>
    <property type="molecule type" value="Genomic_DNA"/>
</dbReference>
<dbReference type="SUPFAM" id="SSF53271">
    <property type="entry name" value="PRTase-like"/>
    <property type="match status" value="1"/>
</dbReference>
<proteinExistence type="inferred from homology"/>
<dbReference type="FunFam" id="3.40.50.2020:FF:000021">
    <property type="entry name" value="Adenine phosphoribosyltransferase"/>
    <property type="match status" value="1"/>
</dbReference>
<sequence length="180" mass="20077">MASREEKLEIIKKSIRNYNDFPKEGIMFWDIFSVLKDPKAFQLLKEVLIDTVKEIQPGVDCVVGMDARGFIFGSFLALELHVPFVPIRKKGKLPGCTFMASYTKEYGEDTLEIQVGSIKKGQKVLVVDDLIATGGTLACASQLLRQCGAEDIVYLAVMELEQLKGRQLISDSKCISLIQL</sequence>
<organism evidence="14 15">
    <name type="scientific">Phyllotreta striolata</name>
    <name type="common">Striped flea beetle</name>
    <name type="synonym">Crioceris striolata</name>
    <dbReference type="NCBI Taxonomy" id="444603"/>
    <lineage>
        <taxon>Eukaryota</taxon>
        <taxon>Metazoa</taxon>
        <taxon>Ecdysozoa</taxon>
        <taxon>Arthropoda</taxon>
        <taxon>Hexapoda</taxon>
        <taxon>Insecta</taxon>
        <taxon>Pterygota</taxon>
        <taxon>Neoptera</taxon>
        <taxon>Endopterygota</taxon>
        <taxon>Coleoptera</taxon>
        <taxon>Polyphaga</taxon>
        <taxon>Cucujiformia</taxon>
        <taxon>Chrysomeloidea</taxon>
        <taxon>Chrysomelidae</taxon>
        <taxon>Galerucinae</taxon>
        <taxon>Alticini</taxon>
        <taxon>Phyllotreta</taxon>
    </lineage>
</organism>
<dbReference type="EC" id="2.4.2.7" evidence="7"/>
<evidence type="ECO:0000256" key="12">
    <source>
        <dbReference type="ARBA" id="ARBA00022726"/>
    </source>
</evidence>
<dbReference type="Proteomes" id="UP001153712">
    <property type="component" value="Chromosome 7"/>
</dbReference>
<protein>
    <recommendedName>
        <fullName evidence="8">Adenine phosphoribosyltransferase</fullName>
        <ecNumber evidence="7">2.4.2.7</ecNumber>
    </recommendedName>
</protein>
<evidence type="ECO:0000256" key="8">
    <source>
        <dbReference type="ARBA" id="ARBA00017366"/>
    </source>
</evidence>
<evidence type="ECO:0000256" key="11">
    <source>
        <dbReference type="ARBA" id="ARBA00022679"/>
    </source>
</evidence>
<comment type="function">
    <text evidence="2">Catalyzes a salvage reaction resulting in the formation of AMP, that is energically less costly than de novo synthesis.</text>
</comment>
<evidence type="ECO:0000313" key="14">
    <source>
        <dbReference type="EMBL" id="CAG9863970.1"/>
    </source>
</evidence>
<dbReference type="CDD" id="cd06223">
    <property type="entry name" value="PRTases_typeI"/>
    <property type="match status" value="1"/>
</dbReference>
<evidence type="ECO:0000256" key="1">
    <source>
        <dbReference type="ARBA" id="ARBA00000868"/>
    </source>
</evidence>
<dbReference type="GO" id="GO:0003999">
    <property type="term" value="F:adenine phosphoribosyltransferase activity"/>
    <property type="evidence" value="ECO:0007669"/>
    <property type="project" value="UniProtKB-EC"/>
</dbReference>
<dbReference type="HAMAP" id="MF_00004">
    <property type="entry name" value="Aden_phosphoribosyltr"/>
    <property type="match status" value="1"/>
</dbReference>
<dbReference type="GO" id="GO:0002055">
    <property type="term" value="F:adenine binding"/>
    <property type="evidence" value="ECO:0007669"/>
    <property type="project" value="TreeGrafter"/>
</dbReference>
<evidence type="ECO:0000256" key="2">
    <source>
        <dbReference type="ARBA" id="ARBA00003968"/>
    </source>
</evidence>
<keyword evidence="15" id="KW-1185">Reference proteome</keyword>
<comment type="subcellular location">
    <subcellularLocation>
        <location evidence="3">Cytoplasm</location>
    </subcellularLocation>
</comment>
<keyword evidence="12" id="KW-0660">Purine salvage</keyword>
<evidence type="ECO:0000256" key="10">
    <source>
        <dbReference type="ARBA" id="ARBA00022676"/>
    </source>
</evidence>
<dbReference type="GO" id="GO:0005737">
    <property type="term" value="C:cytoplasm"/>
    <property type="evidence" value="ECO:0007669"/>
    <property type="project" value="UniProtKB-SubCell"/>
</dbReference>
<dbReference type="InterPro" id="IPR029057">
    <property type="entry name" value="PRTase-like"/>
</dbReference>
<dbReference type="OrthoDB" id="363185at2759"/>
<dbReference type="Pfam" id="PF00156">
    <property type="entry name" value="Pribosyltran"/>
    <property type="match status" value="1"/>
</dbReference>
<dbReference type="AlphaFoldDB" id="A0A9N9XTQ8"/>
<comment type="catalytic activity">
    <reaction evidence="1">
        <text>AMP + diphosphate = 5-phospho-alpha-D-ribose 1-diphosphate + adenine</text>
        <dbReference type="Rhea" id="RHEA:16609"/>
        <dbReference type="ChEBI" id="CHEBI:16708"/>
        <dbReference type="ChEBI" id="CHEBI:33019"/>
        <dbReference type="ChEBI" id="CHEBI:58017"/>
        <dbReference type="ChEBI" id="CHEBI:456215"/>
        <dbReference type="EC" id="2.4.2.7"/>
    </reaction>
</comment>
<dbReference type="NCBIfam" id="NF002636">
    <property type="entry name" value="PRK02304.1-5"/>
    <property type="match status" value="1"/>
</dbReference>
<keyword evidence="11" id="KW-0808">Transferase</keyword>
<evidence type="ECO:0000256" key="3">
    <source>
        <dbReference type="ARBA" id="ARBA00004496"/>
    </source>
</evidence>
<comment type="subunit">
    <text evidence="6">Homodimer.</text>
</comment>
<dbReference type="NCBIfam" id="TIGR01090">
    <property type="entry name" value="apt"/>
    <property type="match status" value="1"/>
</dbReference>
<evidence type="ECO:0000256" key="4">
    <source>
        <dbReference type="ARBA" id="ARBA00004659"/>
    </source>
</evidence>
<evidence type="ECO:0000256" key="5">
    <source>
        <dbReference type="ARBA" id="ARBA00008391"/>
    </source>
</evidence>
<dbReference type="InterPro" id="IPR050054">
    <property type="entry name" value="UPRTase/APRTase"/>
</dbReference>
<gene>
    <name evidence="14" type="ORF">PHYEVI_LOCUS10239</name>
</gene>
<dbReference type="GO" id="GO:0044209">
    <property type="term" value="P:AMP salvage"/>
    <property type="evidence" value="ECO:0007669"/>
    <property type="project" value="TreeGrafter"/>
</dbReference>
<dbReference type="NCBIfam" id="NF002634">
    <property type="entry name" value="PRK02304.1-3"/>
    <property type="match status" value="1"/>
</dbReference>
<dbReference type="GO" id="GO:0016208">
    <property type="term" value="F:AMP binding"/>
    <property type="evidence" value="ECO:0007669"/>
    <property type="project" value="TreeGrafter"/>
</dbReference>
<dbReference type="GO" id="GO:0006168">
    <property type="term" value="P:adenine salvage"/>
    <property type="evidence" value="ECO:0007669"/>
    <property type="project" value="InterPro"/>
</dbReference>
<evidence type="ECO:0000313" key="15">
    <source>
        <dbReference type="Proteomes" id="UP001153712"/>
    </source>
</evidence>
<dbReference type="PANTHER" id="PTHR32315:SF3">
    <property type="entry name" value="ADENINE PHOSPHORIBOSYLTRANSFERASE"/>
    <property type="match status" value="1"/>
</dbReference>
<dbReference type="InterPro" id="IPR005764">
    <property type="entry name" value="Ade_phspho_trans"/>
</dbReference>
<comment type="pathway">
    <text evidence="4">Purine metabolism; AMP biosynthesis via salvage pathway; AMP from adenine: step 1/1.</text>
</comment>
<evidence type="ECO:0000259" key="13">
    <source>
        <dbReference type="Pfam" id="PF00156"/>
    </source>
</evidence>
<feature type="domain" description="Phosphoribosyltransferase" evidence="13">
    <location>
        <begin position="35"/>
        <end position="159"/>
    </location>
</feature>
<evidence type="ECO:0000256" key="9">
    <source>
        <dbReference type="ARBA" id="ARBA00022490"/>
    </source>
</evidence>
<dbReference type="PANTHER" id="PTHR32315">
    <property type="entry name" value="ADENINE PHOSPHORIBOSYLTRANSFERASE"/>
    <property type="match status" value="1"/>
</dbReference>
<dbReference type="GO" id="GO:0006166">
    <property type="term" value="P:purine ribonucleoside salvage"/>
    <property type="evidence" value="ECO:0007669"/>
    <property type="project" value="UniProtKB-KW"/>
</dbReference>
<dbReference type="Gene3D" id="3.40.50.2020">
    <property type="match status" value="1"/>
</dbReference>
<evidence type="ECO:0000256" key="7">
    <source>
        <dbReference type="ARBA" id="ARBA00011893"/>
    </source>
</evidence>
<name>A0A9N9XTQ8_PHYSR</name>
<dbReference type="InterPro" id="IPR000836">
    <property type="entry name" value="PRTase_dom"/>
</dbReference>
<accession>A0A9N9XTQ8</accession>
<keyword evidence="9" id="KW-0963">Cytoplasm</keyword>
<evidence type="ECO:0000256" key="6">
    <source>
        <dbReference type="ARBA" id="ARBA00011738"/>
    </source>
</evidence>
<reference evidence="14" key="1">
    <citation type="submission" date="2022-01" db="EMBL/GenBank/DDBJ databases">
        <authorList>
            <person name="King R."/>
        </authorList>
    </citation>
    <scope>NUCLEOTIDE SEQUENCE</scope>
</reference>
<comment type="similarity">
    <text evidence="5">Belongs to the purine/pyrimidine phosphoribosyltransferase family.</text>
</comment>